<evidence type="ECO:0000256" key="2">
    <source>
        <dbReference type="ARBA" id="ARBA00022729"/>
    </source>
</evidence>
<keyword evidence="4" id="KW-1015">Disulfide bond</keyword>
<dbReference type="Proteomes" id="UP000006798">
    <property type="component" value="Chromosome 1"/>
</dbReference>
<dbReference type="HOGENOM" id="CLU_2166765_0_0_4"/>
<gene>
    <name evidence="5" type="ordered locus">CNE_1c34330</name>
</gene>
<dbReference type="GO" id="GO:0052689">
    <property type="term" value="F:carboxylic ester hydrolase activity"/>
    <property type="evidence" value="ECO:0007669"/>
    <property type="project" value="UniProtKB-KW"/>
</dbReference>
<evidence type="ECO:0000256" key="4">
    <source>
        <dbReference type="ARBA" id="ARBA00023157"/>
    </source>
</evidence>
<dbReference type="AlphaFoldDB" id="G0EYU0"/>
<evidence type="ECO:0000256" key="1">
    <source>
        <dbReference type="ARBA" id="ARBA00022487"/>
    </source>
</evidence>
<evidence type="ECO:0000256" key="3">
    <source>
        <dbReference type="ARBA" id="ARBA00022801"/>
    </source>
</evidence>
<dbReference type="Pfam" id="PF07519">
    <property type="entry name" value="Tannase"/>
    <property type="match status" value="1"/>
</dbReference>
<proteinExistence type="predicted"/>
<reference evidence="5 6" key="1">
    <citation type="journal article" date="2011" name="J. Bacteriol.">
        <title>Complete genome sequence of the type strain Cupriavidus necator N-1.</title>
        <authorList>
            <person name="Poehlein A."/>
            <person name="Kusian B."/>
            <person name="Friedrich B."/>
            <person name="Daniel R."/>
            <person name="Bowien B."/>
        </authorList>
    </citation>
    <scope>NUCLEOTIDE SEQUENCE [LARGE SCALE GENOMIC DNA]</scope>
    <source>
        <strain evidence="6">ATCC 43291 / DSM 13513 / CCUG 52238 / LMG 8453 / N-1</strain>
    </source>
</reference>
<accession>G0EYU0</accession>
<organism evidence="5 6">
    <name type="scientific">Cupriavidus necator (strain ATCC 43291 / DSM 13513 / CCUG 52238 / LMG 8453 / N-1)</name>
    <name type="common">Ralstonia eutropha</name>
    <dbReference type="NCBI Taxonomy" id="1042878"/>
    <lineage>
        <taxon>Bacteria</taxon>
        <taxon>Pseudomonadati</taxon>
        <taxon>Pseudomonadota</taxon>
        <taxon>Betaproteobacteria</taxon>
        <taxon>Burkholderiales</taxon>
        <taxon>Burkholderiaceae</taxon>
        <taxon>Cupriavidus</taxon>
    </lineage>
</organism>
<evidence type="ECO:0000313" key="6">
    <source>
        <dbReference type="Proteomes" id="UP000006798"/>
    </source>
</evidence>
<dbReference type="KEGG" id="cnc:CNE_1c34330"/>
<dbReference type="InterPro" id="IPR011118">
    <property type="entry name" value="Tannase/feruloyl_esterase"/>
</dbReference>
<name>G0EYU0_CUPNN</name>
<dbReference type="PANTHER" id="PTHR33938">
    <property type="entry name" value="FERULOYL ESTERASE B-RELATED"/>
    <property type="match status" value="1"/>
</dbReference>
<evidence type="ECO:0000313" key="5">
    <source>
        <dbReference type="EMBL" id="AEI78736.1"/>
    </source>
</evidence>
<dbReference type="PANTHER" id="PTHR33938:SF15">
    <property type="entry name" value="FERULOYL ESTERASE B-RELATED"/>
    <property type="match status" value="1"/>
</dbReference>
<keyword evidence="3" id="KW-0378">Hydrolase</keyword>
<dbReference type="EMBL" id="CP002877">
    <property type="protein sequence ID" value="AEI78736.1"/>
    <property type="molecule type" value="Genomic_DNA"/>
</dbReference>
<protein>
    <submittedName>
        <fullName evidence="5">Uncharacterized protein</fullName>
    </submittedName>
</protein>
<sequence length="110" mass="10856">MPAAAQWTALNAAAIAACDGLDGIRDGIIANPNACTFSPAALACGAPGADAATCLTPGQLRTVQEQVGPLSDAAGALVYAGYYWADFGEFLPYYVGLGGGFAAIATGNAA</sequence>
<keyword evidence="2" id="KW-0732">Signal</keyword>
<dbReference type="GeneID" id="97007370"/>
<dbReference type="RefSeq" id="WP_013958254.1">
    <property type="nucleotide sequence ID" value="NC_015726.1"/>
</dbReference>
<keyword evidence="1" id="KW-0719">Serine esterase</keyword>